<dbReference type="EMBL" id="JAAQHG020000072">
    <property type="protein sequence ID" value="KAL1582064.1"/>
    <property type="molecule type" value="Genomic_DNA"/>
</dbReference>
<gene>
    <name evidence="1" type="ORF">WHR41_09134</name>
</gene>
<evidence type="ECO:0000313" key="2">
    <source>
        <dbReference type="Proteomes" id="UP000803884"/>
    </source>
</evidence>
<organism evidence="1 2">
    <name type="scientific">Cladosporium halotolerans</name>
    <dbReference type="NCBI Taxonomy" id="1052096"/>
    <lineage>
        <taxon>Eukaryota</taxon>
        <taxon>Fungi</taxon>
        <taxon>Dikarya</taxon>
        <taxon>Ascomycota</taxon>
        <taxon>Pezizomycotina</taxon>
        <taxon>Dothideomycetes</taxon>
        <taxon>Dothideomycetidae</taxon>
        <taxon>Cladosporiales</taxon>
        <taxon>Cladosporiaceae</taxon>
        <taxon>Cladosporium</taxon>
    </lineage>
</organism>
<dbReference type="Proteomes" id="UP000803884">
    <property type="component" value="Unassembled WGS sequence"/>
</dbReference>
<dbReference type="GeneID" id="96010576"/>
<dbReference type="RefSeq" id="XP_069225171.1">
    <property type="nucleotide sequence ID" value="XM_069377738.1"/>
</dbReference>
<accession>A0AB34KGH4</accession>
<keyword evidence="2" id="KW-1185">Reference proteome</keyword>
<sequence length="190" mass="21246">MLHSTYGVYITHDQWRMLGKPFFESYGAANDGRQPYINPGPLARWRWGLENATDAIYAEALRNITIFKDWYENEGYGRHDPESCSEGLYAYIWQDGSPSYRDEYLSAPTQPPLGMDESSCAVMAGAPEVIVPIGEVAYNSTRSMHVEYLPVAIALRMARGCDLALSSLVRDLEEAEILRPVAAGGRLYPS</sequence>
<protein>
    <submittedName>
        <fullName evidence="1">Uncharacterized protein</fullName>
    </submittedName>
</protein>
<evidence type="ECO:0000313" key="1">
    <source>
        <dbReference type="EMBL" id="KAL1582064.1"/>
    </source>
</evidence>
<name>A0AB34KGH4_9PEZI</name>
<dbReference type="AlphaFoldDB" id="A0AB34KGH4"/>
<comment type="caution">
    <text evidence="1">The sequence shown here is derived from an EMBL/GenBank/DDBJ whole genome shotgun (WGS) entry which is preliminary data.</text>
</comment>
<reference evidence="1 2" key="1">
    <citation type="journal article" date="2020" name="Microbiol. Resour. Announc.">
        <title>Draft Genome Sequence of a Cladosporium Species Isolated from the Mesophotic Ascidian Didemnum maculosum.</title>
        <authorList>
            <person name="Gioti A."/>
            <person name="Siaperas R."/>
            <person name="Nikolaivits E."/>
            <person name="Le Goff G."/>
            <person name="Ouazzani J."/>
            <person name="Kotoulas G."/>
            <person name="Topakas E."/>
        </authorList>
    </citation>
    <scope>NUCLEOTIDE SEQUENCE [LARGE SCALE GENOMIC DNA]</scope>
    <source>
        <strain evidence="1 2">TM138-S3</strain>
    </source>
</reference>
<proteinExistence type="predicted"/>